<dbReference type="Proteomes" id="UP001497444">
    <property type="component" value="Chromosome 5"/>
</dbReference>
<evidence type="ECO:0000313" key="2">
    <source>
        <dbReference type="Proteomes" id="UP001497444"/>
    </source>
</evidence>
<evidence type="ECO:0000313" key="1">
    <source>
        <dbReference type="EMBL" id="CAK9273718.1"/>
    </source>
</evidence>
<sequence length="97" mass="10998">MSGNSCGMRLQEWENGNGSGVTAIGKKVSDPHLCFKDYSQIINRCPVHRAEDMPSNKNHLENVTYSCIVHILIYLALLTEERLKGMQQGLNYEKSER</sequence>
<name>A0ABP0X792_9BRYO</name>
<dbReference type="EMBL" id="OZ020100">
    <property type="protein sequence ID" value="CAK9273718.1"/>
    <property type="molecule type" value="Genomic_DNA"/>
</dbReference>
<keyword evidence="2" id="KW-1185">Reference proteome</keyword>
<reference evidence="1" key="1">
    <citation type="submission" date="2024-02" db="EMBL/GenBank/DDBJ databases">
        <authorList>
            <consortium name="ELIXIR-Norway"/>
            <consortium name="Elixir Norway"/>
        </authorList>
    </citation>
    <scope>NUCLEOTIDE SEQUENCE</scope>
</reference>
<protein>
    <submittedName>
        <fullName evidence="1">Uncharacterized protein</fullName>
    </submittedName>
</protein>
<gene>
    <name evidence="1" type="ORF">CSSPJE1EN1_LOCUS19196</name>
</gene>
<organism evidence="1 2">
    <name type="scientific">Sphagnum jensenii</name>
    <dbReference type="NCBI Taxonomy" id="128206"/>
    <lineage>
        <taxon>Eukaryota</taxon>
        <taxon>Viridiplantae</taxon>
        <taxon>Streptophyta</taxon>
        <taxon>Embryophyta</taxon>
        <taxon>Bryophyta</taxon>
        <taxon>Sphagnophytina</taxon>
        <taxon>Sphagnopsida</taxon>
        <taxon>Sphagnales</taxon>
        <taxon>Sphagnaceae</taxon>
        <taxon>Sphagnum</taxon>
    </lineage>
</organism>
<proteinExistence type="predicted"/>
<accession>A0ABP0X792</accession>